<dbReference type="InterPro" id="IPR032675">
    <property type="entry name" value="LRR_dom_sf"/>
</dbReference>
<proteinExistence type="predicted"/>
<sequence length="1087" mass="124200">MDRSSGSFSSHFRWSFDVFLSFRGEDTRFNFTSHLYTALRQRGINVFIDNKLTRGDKFPPSLLKAIEESKISIVIISENYASSSWCLNELVHINMCNELRGQVVLPVFYKVNPSQVRKQDEAFGEAFAELEVRFSDKMQAWREALTAVSYMSGWVVLQNDDEANLIQKIVQQVWKKLTCSTMQLPVTKYPVGIDRQVENLLSHVMIDGTRMVGVYGIGGMGKTTLAKTLYNRIADDFEGYCFLANVREASKQHEGLVKLQEKLLYEILMDDFIRVGDLYRGINIIRNRLCSKKILLILDDIDTSEQLQALAGGYDWFGYGSKVIVTTRNEQLLDIHGFNKLRSVPELNYDEALELFSWHAFQCSHPPSEYLQLSKDAVNYCKNLPLALEVLGSFLYSTDQSKFRGILEEFAISNLDKDIQNLLQVSYDELEGDVQEMFLFISCFFVGEDKTMVETMLKSCGCLCWEKGIKKLMNLSLLTINKWNKVEMHDLIQQMGHTIARSKTSISASEKKLLVGDDAMHVFDGIKEARAVKAIKLEFPKPTKLDIIDSSAFRKVKNLVVLKVKNVISSKISTLEFLPNSLRWMSWSEFPFSSFPSSYSMENLIQLKLPHSSIEHFGRAFMRCESLKQLDLSNSFFLEEIPDLSAAINLENLSLSGCISLVKVHKSVGSLGKLVDLSLSSHVYGFKQFPSPLKLKSLKRFSTDHCTIVQGYPQFSQEMKSSLEDLWFYSSSITELSSTIRYLTSLKDLTITDCKKLTTLPSTIYDLSKLTSIEVSQSDLSTFPSSYSCPSSLPHLTRLHLYENKITNLDFLETIAHAAPSLRELNLSNNNFSILPSCIVNFKSLRFLETFDCKLLEKIPKIPEGLISLGAEGCISLAKFPDNLADFISSDSEHVDGQFKQLILMNCDIPDWFSYKSRNNPITIFMPSNDPCWELKVFAPCVKFQVNHVDRNRYMDLECKMFINDIQVWSSEEVPFLEESRRILIEASPYEYMWLLVLYPHIDFPLNSDDIIKRSQEINLHQPSFGISNSMGRDNNNCNVDDDRRNHFGESTWSKFTVSFGVNSKYKDSEVSIKRCGVHVIMEECRD</sequence>
<dbReference type="InterPro" id="IPR042197">
    <property type="entry name" value="Apaf_helical"/>
</dbReference>
<keyword evidence="3" id="KW-0611">Plant defense</keyword>
<dbReference type="PRINTS" id="PR00364">
    <property type="entry name" value="DISEASERSIST"/>
</dbReference>
<dbReference type="Gene3D" id="3.40.50.300">
    <property type="entry name" value="P-loop containing nucleotide triphosphate hydrolases"/>
    <property type="match status" value="1"/>
</dbReference>
<dbReference type="PROSITE" id="PS50104">
    <property type="entry name" value="TIR"/>
    <property type="match status" value="1"/>
</dbReference>
<evidence type="ECO:0000259" key="4">
    <source>
        <dbReference type="PROSITE" id="PS50104"/>
    </source>
</evidence>
<evidence type="ECO:0000256" key="3">
    <source>
        <dbReference type="ARBA" id="ARBA00022821"/>
    </source>
</evidence>
<evidence type="ECO:0000256" key="2">
    <source>
        <dbReference type="ARBA" id="ARBA00022737"/>
    </source>
</evidence>
<dbReference type="Proteomes" id="UP001652600">
    <property type="component" value="Chromosome 5"/>
</dbReference>
<dbReference type="InterPro" id="IPR001611">
    <property type="entry name" value="Leu-rich_rpt"/>
</dbReference>
<keyword evidence="5" id="KW-1185">Reference proteome</keyword>
<gene>
    <name evidence="6" type="primary">LOC103504206</name>
</gene>
<dbReference type="InterPro" id="IPR002182">
    <property type="entry name" value="NB-ARC"/>
</dbReference>
<dbReference type="RefSeq" id="XP_050940690.1">
    <property type="nucleotide sequence ID" value="XM_051084733.1"/>
</dbReference>
<dbReference type="InterPro" id="IPR027417">
    <property type="entry name" value="P-loop_NTPase"/>
</dbReference>
<dbReference type="GeneID" id="103504206"/>
<protein>
    <submittedName>
        <fullName evidence="6">Disease resistance protein RPV1-like</fullName>
    </submittedName>
</protein>
<organism evidence="5 6">
    <name type="scientific">Cucumis melo</name>
    <name type="common">Muskmelon</name>
    <dbReference type="NCBI Taxonomy" id="3656"/>
    <lineage>
        <taxon>Eukaryota</taxon>
        <taxon>Viridiplantae</taxon>
        <taxon>Streptophyta</taxon>
        <taxon>Embryophyta</taxon>
        <taxon>Tracheophyta</taxon>
        <taxon>Spermatophyta</taxon>
        <taxon>Magnoliopsida</taxon>
        <taxon>eudicotyledons</taxon>
        <taxon>Gunneridae</taxon>
        <taxon>Pentapetalae</taxon>
        <taxon>rosids</taxon>
        <taxon>fabids</taxon>
        <taxon>Cucurbitales</taxon>
        <taxon>Cucurbitaceae</taxon>
        <taxon>Benincaseae</taxon>
        <taxon>Cucumis</taxon>
    </lineage>
</organism>
<dbReference type="InterPro" id="IPR058192">
    <property type="entry name" value="WHD_ROQ1-like"/>
</dbReference>
<dbReference type="Gene3D" id="3.40.50.10140">
    <property type="entry name" value="Toll/interleukin-1 receptor homology (TIR) domain"/>
    <property type="match status" value="1"/>
</dbReference>
<dbReference type="Pfam" id="PF23282">
    <property type="entry name" value="WHD_ROQ1"/>
    <property type="match status" value="1"/>
</dbReference>
<evidence type="ECO:0000313" key="6">
    <source>
        <dbReference type="RefSeq" id="XP_050940690.1"/>
    </source>
</evidence>
<dbReference type="PANTHER" id="PTHR11017:SF570">
    <property type="entry name" value="DISEASE RESISTANCE PROTEIN (TIR-NBS CLASS)-RELATED"/>
    <property type="match status" value="1"/>
</dbReference>
<evidence type="ECO:0000256" key="1">
    <source>
        <dbReference type="ARBA" id="ARBA00022614"/>
    </source>
</evidence>
<dbReference type="SUPFAM" id="SSF52540">
    <property type="entry name" value="P-loop containing nucleoside triphosphate hydrolases"/>
    <property type="match status" value="1"/>
</dbReference>
<dbReference type="SUPFAM" id="SSF52058">
    <property type="entry name" value="L domain-like"/>
    <property type="match status" value="1"/>
</dbReference>
<dbReference type="Pfam" id="PF01582">
    <property type="entry name" value="TIR"/>
    <property type="match status" value="1"/>
</dbReference>
<dbReference type="InterPro" id="IPR058546">
    <property type="entry name" value="RPS4B/Roq1-like_LRR"/>
</dbReference>
<dbReference type="PANTHER" id="PTHR11017">
    <property type="entry name" value="LEUCINE-RICH REPEAT-CONTAINING PROTEIN"/>
    <property type="match status" value="1"/>
</dbReference>
<dbReference type="Pfam" id="PF23286">
    <property type="entry name" value="LRR_13"/>
    <property type="match status" value="1"/>
</dbReference>
<dbReference type="SMART" id="SM00255">
    <property type="entry name" value="TIR"/>
    <property type="match status" value="1"/>
</dbReference>
<keyword evidence="2" id="KW-0677">Repeat</keyword>
<evidence type="ECO:0000313" key="5">
    <source>
        <dbReference type="Proteomes" id="UP001652600"/>
    </source>
</evidence>
<dbReference type="Gene3D" id="1.10.8.430">
    <property type="entry name" value="Helical domain of apoptotic protease-activating factors"/>
    <property type="match status" value="1"/>
</dbReference>
<feature type="domain" description="TIR" evidence="4">
    <location>
        <begin position="14"/>
        <end position="177"/>
    </location>
</feature>
<dbReference type="Pfam" id="PF00931">
    <property type="entry name" value="NB-ARC"/>
    <property type="match status" value="1"/>
</dbReference>
<dbReference type="PROSITE" id="PS51450">
    <property type="entry name" value="LRR"/>
    <property type="match status" value="1"/>
</dbReference>
<dbReference type="SUPFAM" id="SSF52200">
    <property type="entry name" value="Toll/Interleukin receptor TIR domain"/>
    <property type="match status" value="1"/>
</dbReference>
<dbReference type="Gene3D" id="3.80.10.10">
    <property type="entry name" value="Ribonuclease Inhibitor"/>
    <property type="match status" value="1"/>
</dbReference>
<dbReference type="InterPro" id="IPR000157">
    <property type="entry name" value="TIR_dom"/>
</dbReference>
<reference evidence="6" key="1">
    <citation type="submission" date="2025-08" db="UniProtKB">
        <authorList>
            <consortium name="RefSeq"/>
        </authorList>
    </citation>
    <scope>IDENTIFICATION</scope>
    <source>
        <tissue evidence="6">Stem</tissue>
    </source>
</reference>
<keyword evidence="1" id="KW-0433">Leucine-rich repeat</keyword>
<dbReference type="InterPro" id="IPR035897">
    <property type="entry name" value="Toll_tir_struct_dom_sf"/>
</dbReference>
<dbReference type="InterPro" id="IPR044974">
    <property type="entry name" value="Disease_R_plants"/>
</dbReference>
<name>A0ABM3KSD7_CUCME</name>
<accession>A0ABM3KSD7</accession>